<protein>
    <submittedName>
        <fullName evidence="1">Uncharacterized protein</fullName>
    </submittedName>
</protein>
<dbReference type="EMBL" id="BGZK01000265">
    <property type="protein sequence ID" value="GBP32808.1"/>
    <property type="molecule type" value="Genomic_DNA"/>
</dbReference>
<evidence type="ECO:0000313" key="2">
    <source>
        <dbReference type="Proteomes" id="UP000299102"/>
    </source>
</evidence>
<dbReference type="AlphaFoldDB" id="A0A4C1V1W6"/>
<dbReference type="Proteomes" id="UP000299102">
    <property type="component" value="Unassembled WGS sequence"/>
</dbReference>
<comment type="caution">
    <text evidence="1">The sequence shown here is derived from an EMBL/GenBank/DDBJ whole genome shotgun (WGS) entry which is preliminary data.</text>
</comment>
<gene>
    <name evidence="1" type="ORF">EVAR_19659_1</name>
</gene>
<proteinExistence type="predicted"/>
<sequence>MYEIWKVAGYDRVSLEMLRGGGGVVTSLLYQLFKKCWKSHRYLMTDVKQSLYPTIKGKAHGRFAQITALKASSPSLANCMRKSLSKEL</sequence>
<dbReference type="OrthoDB" id="425681at2759"/>
<keyword evidence="2" id="KW-1185">Reference proteome</keyword>
<accession>A0A4C1V1W6</accession>
<evidence type="ECO:0000313" key="1">
    <source>
        <dbReference type="EMBL" id="GBP32808.1"/>
    </source>
</evidence>
<name>A0A4C1V1W6_EUMVA</name>
<organism evidence="1 2">
    <name type="scientific">Eumeta variegata</name>
    <name type="common">Bagworm moth</name>
    <name type="synonym">Eumeta japonica</name>
    <dbReference type="NCBI Taxonomy" id="151549"/>
    <lineage>
        <taxon>Eukaryota</taxon>
        <taxon>Metazoa</taxon>
        <taxon>Ecdysozoa</taxon>
        <taxon>Arthropoda</taxon>
        <taxon>Hexapoda</taxon>
        <taxon>Insecta</taxon>
        <taxon>Pterygota</taxon>
        <taxon>Neoptera</taxon>
        <taxon>Endopterygota</taxon>
        <taxon>Lepidoptera</taxon>
        <taxon>Glossata</taxon>
        <taxon>Ditrysia</taxon>
        <taxon>Tineoidea</taxon>
        <taxon>Psychidae</taxon>
        <taxon>Oiketicinae</taxon>
        <taxon>Eumeta</taxon>
    </lineage>
</organism>
<reference evidence="1 2" key="1">
    <citation type="journal article" date="2019" name="Commun. Biol.">
        <title>The bagworm genome reveals a unique fibroin gene that provides high tensile strength.</title>
        <authorList>
            <person name="Kono N."/>
            <person name="Nakamura H."/>
            <person name="Ohtoshi R."/>
            <person name="Tomita M."/>
            <person name="Numata K."/>
            <person name="Arakawa K."/>
        </authorList>
    </citation>
    <scope>NUCLEOTIDE SEQUENCE [LARGE SCALE GENOMIC DNA]</scope>
</reference>